<sequence length="79" mass="8937">MQGPSPCMERGPGVHGVDNMDVEELETEVFNDRKFGNDSGRKSHFLGRVKLYGSQFAKRGEGGLVYFPLEKKSVFSWIR</sequence>
<evidence type="ECO:0000313" key="1">
    <source>
        <dbReference type="EMBL" id="MBA0674261.1"/>
    </source>
</evidence>
<reference evidence="1 2" key="1">
    <citation type="journal article" date="2019" name="Genome Biol. Evol.">
        <title>Insights into the evolution of the New World diploid cottons (Gossypium, subgenus Houzingenia) based on genome sequencing.</title>
        <authorList>
            <person name="Grover C.E."/>
            <person name="Arick M.A. 2nd"/>
            <person name="Thrash A."/>
            <person name="Conover J.L."/>
            <person name="Sanders W.S."/>
            <person name="Peterson D.G."/>
            <person name="Frelichowski J.E."/>
            <person name="Scheffler J.A."/>
            <person name="Scheffler B.E."/>
            <person name="Wendel J.F."/>
        </authorList>
    </citation>
    <scope>NUCLEOTIDE SEQUENCE [LARGE SCALE GENOMIC DNA]</scope>
    <source>
        <strain evidence="1">185</strain>
        <tissue evidence="1">Leaf</tissue>
    </source>
</reference>
<feature type="non-terminal residue" evidence="1">
    <location>
        <position position="79"/>
    </location>
</feature>
<dbReference type="Proteomes" id="UP000593577">
    <property type="component" value="Unassembled WGS sequence"/>
</dbReference>
<dbReference type="EMBL" id="JABFAA010000001">
    <property type="protein sequence ID" value="MBA0674261.1"/>
    <property type="molecule type" value="Genomic_DNA"/>
</dbReference>
<protein>
    <submittedName>
        <fullName evidence="1">Uncharacterized protein</fullName>
    </submittedName>
</protein>
<gene>
    <name evidence="1" type="ORF">Goari_015869</name>
</gene>
<keyword evidence="2" id="KW-1185">Reference proteome</keyword>
<proteinExistence type="predicted"/>
<accession>A0A7J8WGU9</accession>
<evidence type="ECO:0000313" key="2">
    <source>
        <dbReference type="Proteomes" id="UP000593577"/>
    </source>
</evidence>
<dbReference type="AlphaFoldDB" id="A0A7J8WGU9"/>
<organism evidence="1 2">
    <name type="scientific">Gossypium aridum</name>
    <name type="common">American cotton</name>
    <name type="synonym">Erioxylum aridum</name>
    <dbReference type="NCBI Taxonomy" id="34290"/>
    <lineage>
        <taxon>Eukaryota</taxon>
        <taxon>Viridiplantae</taxon>
        <taxon>Streptophyta</taxon>
        <taxon>Embryophyta</taxon>
        <taxon>Tracheophyta</taxon>
        <taxon>Spermatophyta</taxon>
        <taxon>Magnoliopsida</taxon>
        <taxon>eudicotyledons</taxon>
        <taxon>Gunneridae</taxon>
        <taxon>Pentapetalae</taxon>
        <taxon>rosids</taxon>
        <taxon>malvids</taxon>
        <taxon>Malvales</taxon>
        <taxon>Malvaceae</taxon>
        <taxon>Malvoideae</taxon>
        <taxon>Gossypium</taxon>
    </lineage>
</organism>
<comment type="caution">
    <text evidence="1">The sequence shown here is derived from an EMBL/GenBank/DDBJ whole genome shotgun (WGS) entry which is preliminary data.</text>
</comment>
<name>A0A7J8WGU9_GOSAI</name>